<evidence type="ECO:0000256" key="3">
    <source>
        <dbReference type="ARBA" id="ARBA00022630"/>
    </source>
</evidence>
<dbReference type="OrthoDB" id="9769473at2"/>
<accession>A0A1H1SHZ3</accession>
<keyword evidence="4 6" id="KW-0274">FAD</keyword>
<reference evidence="11" key="1">
    <citation type="submission" date="2016-10" db="EMBL/GenBank/DDBJ databases">
        <authorList>
            <person name="Varghese N."/>
            <person name="Submissions S."/>
        </authorList>
    </citation>
    <scope>NUCLEOTIDE SEQUENCE [LARGE SCALE GENOMIC DNA]</scope>
    <source>
        <strain evidence="11">JCM 14963</strain>
    </source>
</reference>
<dbReference type="GO" id="GO:0003995">
    <property type="term" value="F:acyl-CoA dehydrogenase activity"/>
    <property type="evidence" value="ECO:0007669"/>
    <property type="project" value="TreeGrafter"/>
</dbReference>
<dbReference type="RefSeq" id="WP_092286210.1">
    <property type="nucleotide sequence ID" value="NZ_LT629763.1"/>
</dbReference>
<proteinExistence type="inferred from homology"/>
<dbReference type="AlphaFoldDB" id="A0A1H1SHZ3"/>
<evidence type="ECO:0000259" key="9">
    <source>
        <dbReference type="Pfam" id="PF02771"/>
    </source>
</evidence>
<dbReference type="SUPFAM" id="SSF56645">
    <property type="entry name" value="Acyl-CoA dehydrogenase NM domain-like"/>
    <property type="match status" value="1"/>
</dbReference>
<evidence type="ECO:0000256" key="1">
    <source>
        <dbReference type="ARBA" id="ARBA00001974"/>
    </source>
</evidence>
<dbReference type="Gene3D" id="1.10.540.10">
    <property type="entry name" value="Acyl-CoA dehydrogenase/oxidase, N-terminal domain"/>
    <property type="match status" value="1"/>
</dbReference>
<dbReference type="Gene3D" id="2.40.110.10">
    <property type="entry name" value="Butyryl-CoA Dehydrogenase, subunit A, domain 2"/>
    <property type="match status" value="1"/>
</dbReference>
<gene>
    <name evidence="10" type="ORF">SAMN05216271_2002</name>
</gene>
<evidence type="ECO:0000256" key="4">
    <source>
        <dbReference type="ARBA" id="ARBA00022827"/>
    </source>
</evidence>
<dbReference type="EMBL" id="LT629763">
    <property type="protein sequence ID" value="SDS47493.1"/>
    <property type="molecule type" value="Genomic_DNA"/>
</dbReference>
<evidence type="ECO:0000256" key="2">
    <source>
        <dbReference type="ARBA" id="ARBA00009347"/>
    </source>
</evidence>
<feature type="domain" description="Acyl-CoA dehydrogenase/oxidase N-terminal" evidence="9">
    <location>
        <begin position="7"/>
        <end position="121"/>
    </location>
</feature>
<keyword evidence="3 6" id="KW-0285">Flavoprotein</keyword>
<organism evidence="10 11">
    <name type="scientific">Halopseudomonas sabulinigri</name>
    <dbReference type="NCBI Taxonomy" id="472181"/>
    <lineage>
        <taxon>Bacteria</taxon>
        <taxon>Pseudomonadati</taxon>
        <taxon>Pseudomonadota</taxon>
        <taxon>Gammaproteobacteria</taxon>
        <taxon>Pseudomonadales</taxon>
        <taxon>Pseudomonadaceae</taxon>
        <taxon>Halopseudomonas</taxon>
    </lineage>
</organism>
<dbReference type="PANTHER" id="PTHR43884:SF20">
    <property type="entry name" value="ACYL-COA DEHYDROGENASE FADE28"/>
    <property type="match status" value="1"/>
</dbReference>
<dbReference type="Pfam" id="PF00441">
    <property type="entry name" value="Acyl-CoA_dh_1"/>
    <property type="match status" value="1"/>
</dbReference>
<evidence type="ECO:0000256" key="5">
    <source>
        <dbReference type="ARBA" id="ARBA00023002"/>
    </source>
</evidence>
<dbReference type="CDD" id="cd00567">
    <property type="entry name" value="ACAD"/>
    <property type="match status" value="1"/>
</dbReference>
<dbReference type="PANTHER" id="PTHR43884">
    <property type="entry name" value="ACYL-COA DEHYDROGENASE"/>
    <property type="match status" value="1"/>
</dbReference>
<keyword evidence="5 6" id="KW-0560">Oxidoreductase</keyword>
<sequence>MSALVLNEEQQMLKDAATRFMAESAPVSQLRALRDSNDETGFSRELWQSMVEMGFVGTLIPEALGGSQFGYVGMGQVSEQAGRNLSASPLLSTAVGGVAALLLAGSSAQQQMLLPKVAAGELLLALAVDETPRHNPAQVSTRLEAKGDGYLLSGRKQFVVDGHVADKLIVSARSSGADSEREGISLLLVDRTAAGVTVERVSMADSRNAALVSFDQVQVSADDLLGEAGEAFAALELTLDVVNGQLAAELLGLSLESFERTVAYLQERKQFGVTIGSFQALQHRCAHLFSELELVKSVVLKALMALDAGAEDAAQLVSLAKAKAAEVAELATNEAVQLHGGMGMTDEFDIGLFMKRARCVQTLFGDYRYHANRFALLRGY</sequence>
<dbReference type="STRING" id="472181.SAMN05216271_2002"/>
<dbReference type="InterPro" id="IPR036250">
    <property type="entry name" value="AcylCo_DH-like_C"/>
</dbReference>
<comment type="cofactor">
    <cofactor evidence="1 6">
        <name>FAD</name>
        <dbReference type="ChEBI" id="CHEBI:57692"/>
    </cofactor>
</comment>
<evidence type="ECO:0000259" key="7">
    <source>
        <dbReference type="Pfam" id="PF00441"/>
    </source>
</evidence>
<dbReference type="Proteomes" id="UP000243413">
    <property type="component" value="Chromosome I"/>
</dbReference>
<dbReference type="InterPro" id="IPR046373">
    <property type="entry name" value="Acyl-CoA_Oxase/DH_mid-dom_sf"/>
</dbReference>
<evidence type="ECO:0000313" key="11">
    <source>
        <dbReference type="Proteomes" id="UP000243413"/>
    </source>
</evidence>
<evidence type="ECO:0000259" key="8">
    <source>
        <dbReference type="Pfam" id="PF02770"/>
    </source>
</evidence>
<comment type="similarity">
    <text evidence="2 6">Belongs to the acyl-CoA dehydrogenase family.</text>
</comment>
<evidence type="ECO:0000256" key="6">
    <source>
        <dbReference type="RuleBase" id="RU362125"/>
    </source>
</evidence>
<dbReference type="Gene3D" id="1.20.140.10">
    <property type="entry name" value="Butyryl-CoA Dehydrogenase, subunit A, domain 3"/>
    <property type="match status" value="1"/>
</dbReference>
<name>A0A1H1SHZ3_9GAMM</name>
<dbReference type="InterPro" id="IPR006091">
    <property type="entry name" value="Acyl-CoA_Oxase/DH_mid-dom"/>
</dbReference>
<dbReference type="GO" id="GO:0050660">
    <property type="term" value="F:flavin adenine dinucleotide binding"/>
    <property type="evidence" value="ECO:0007669"/>
    <property type="project" value="InterPro"/>
</dbReference>
<dbReference type="InterPro" id="IPR009075">
    <property type="entry name" value="AcylCo_DH/oxidase_C"/>
</dbReference>
<dbReference type="InterPro" id="IPR037069">
    <property type="entry name" value="AcylCoA_DH/ox_N_sf"/>
</dbReference>
<dbReference type="InterPro" id="IPR009100">
    <property type="entry name" value="AcylCoA_DH/oxidase_NM_dom_sf"/>
</dbReference>
<dbReference type="Pfam" id="PF02770">
    <property type="entry name" value="Acyl-CoA_dh_M"/>
    <property type="match status" value="1"/>
</dbReference>
<dbReference type="Pfam" id="PF02771">
    <property type="entry name" value="Acyl-CoA_dh_N"/>
    <property type="match status" value="1"/>
</dbReference>
<dbReference type="SUPFAM" id="SSF47203">
    <property type="entry name" value="Acyl-CoA dehydrogenase C-terminal domain-like"/>
    <property type="match status" value="1"/>
</dbReference>
<dbReference type="InterPro" id="IPR013786">
    <property type="entry name" value="AcylCoA_DH/ox_N"/>
</dbReference>
<protein>
    <submittedName>
        <fullName evidence="10">Acyl-CoA dehydrogenase</fullName>
    </submittedName>
</protein>
<feature type="domain" description="Acyl-CoA dehydrogenase/oxidase C-terminal" evidence="7">
    <location>
        <begin position="239"/>
        <end position="368"/>
    </location>
</feature>
<feature type="domain" description="Acyl-CoA oxidase/dehydrogenase middle" evidence="8">
    <location>
        <begin position="135"/>
        <end position="203"/>
    </location>
</feature>
<evidence type="ECO:0000313" key="10">
    <source>
        <dbReference type="EMBL" id="SDS47493.1"/>
    </source>
</evidence>